<dbReference type="HOGENOM" id="CLU_831296_0_0_0"/>
<evidence type="ECO:0000313" key="3">
    <source>
        <dbReference type="Proteomes" id="UP000002027"/>
    </source>
</evidence>
<dbReference type="InParanoid" id="D1C9T9"/>
<evidence type="ECO:0000256" key="1">
    <source>
        <dbReference type="SAM" id="MobiDB-lite"/>
    </source>
</evidence>
<accession>D1C9T9</accession>
<keyword evidence="3" id="KW-1185">Reference proteome</keyword>
<dbReference type="EMBL" id="CP001824">
    <property type="protein sequence ID" value="ACZ40582.1"/>
    <property type="molecule type" value="Genomic_DNA"/>
</dbReference>
<feature type="compositionally biased region" description="Low complexity" evidence="1">
    <location>
        <begin position="55"/>
        <end position="77"/>
    </location>
</feature>
<reference evidence="2 3" key="2">
    <citation type="journal article" date="2010" name="Stand. Genomic Sci.">
        <title>Complete genome sequence of Desulfohalobium retbaense type strain (HR(100)).</title>
        <authorList>
            <person name="Spring S."/>
            <person name="Nolan M."/>
            <person name="Lapidus A."/>
            <person name="Glavina Del Rio T."/>
            <person name="Copeland A."/>
            <person name="Tice H."/>
            <person name="Cheng J.F."/>
            <person name="Lucas S."/>
            <person name="Land M."/>
            <person name="Chen F."/>
            <person name="Bruce D."/>
            <person name="Goodwin L."/>
            <person name="Pitluck S."/>
            <person name="Ivanova N."/>
            <person name="Mavromatis K."/>
            <person name="Mikhailova N."/>
            <person name="Pati A."/>
            <person name="Chen A."/>
            <person name="Palaniappan K."/>
            <person name="Hauser L."/>
            <person name="Chang Y.J."/>
            <person name="Jeffries C.D."/>
            <person name="Munk C."/>
            <person name="Kiss H."/>
            <person name="Chain P."/>
            <person name="Han C."/>
            <person name="Brettin T."/>
            <person name="Detter J.C."/>
            <person name="Schuler E."/>
            <person name="Goker M."/>
            <person name="Rohde M."/>
            <person name="Bristow J."/>
            <person name="Eisen J.A."/>
            <person name="Markowitz V."/>
            <person name="Hugenholtz P."/>
            <person name="Kyrpides N.C."/>
            <person name="Klenk H.P."/>
        </authorList>
    </citation>
    <scope>NUCLEOTIDE SEQUENCE [LARGE SCALE GENOMIC DNA]</scope>
    <source>
        <strain evidence="3">ATCC 49802 / DSM 20745 / S 6022</strain>
    </source>
</reference>
<dbReference type="Proteomes" id="UP000002027">
    <property type="component" value="Chromosome 2"/>
</dbReference>
<dbReference type="PROSITE" id="PS51257">
    <property type="entry name" value="PROKAR_LIPOPROTEIN"/>
    <property type="match status" value="1"/>
</dbReference>
<protein>
    <submittedName>
        <fullName evidence="2">Uncharacterized protein</fullName>
    </submittedName>
</protein>
<evidence type="ECO:0000313" key="2">
    <source>
        <dbReference type="EMBL" id="ACZ40582.1"/>
    </source>
</evidence>
<dbReference type="KEGG" id="sti:Sthe_3182"/>
<dbReference type="AlphaFoldDB" id="D1C9T9"/>
<organism evidence="2 3">
    <name type="scientific">Sphaerobacter thermophilus (strain ATCC 49802 / DSM 20745 / KCCM 41009 / NCIMB 13125 / S 6022)</name>
    <dbReference type="NCBI Taxonomy" id="479434"/>
    <lineage>
        <taxon>Bacteria</taxon>
        <taxon>Pseudomonadati</taxon>
        <taxon>Thermomicrobiota</taxon>
        <taxon>Thermomicrobia</taxon>
        <taxon>Sphaerobacterales</taxon>
        <taxon>Sphaerobacterineae</taxon>
        <taxon>Sphaerobacteraceae</taxon>
        <taxon>Sphaerobacter</taxon>
    </lineage>
</organism>
<sequence>MHRGSWNGVQRRAVQTLVIILAAAVLGACGGSGPSATMGPGAASGTPAEASPVILSLPPTATPTLAATPTATPPTTSLRDVDWRAVLTGDPALEFGAAPSGFPAELGDLYLPDGPGGVYGFPALDEILYGDLDGDGQEDAVIPFHSGGTAGAIGVLVYRATPDGPRLAAAQPSYKMDIRLDGGELVLRTAAYAGWEPNCCPSAWVETRYRLEGDALVPTAEQVGPVQGSELLTVEHFYGLLDAGDYEAAYAFLSPNFQAANPYDAWVSGYANTERVIAYVAQSEPGRVTVNLEVHERDPAGDTRVRYFSGTWYLIFDSERRQWLLDRAEIREVA</sequence>
<dbReference type="InterPro" id="IPR032710">
    <property type="entry name" value="NTF2-like_dom_sf"/>
</dbReference>
<feature type="region of interest" description="Disordered" evidence="1">
    <location>
        <begin position="36"/>
        <end position="77"/>
    </location>
</feature>
<name>D1C9T9_SPHTD</name>
<gene>
    <name evidence="2" type="ordered locus">Sthe_3182</name>
</gene>
<proteinExistence type="predicted"/>
<reference evidence="3" key="1">
    <citation type="submission" date="2009-11" db="EMBL/GenBank/DDBJ databases">
        <title>The complete chromosome 2 of Sphaerobacter thermophilus DSM 20745.</title>
        <authorList>
            <person name="Lucas S."/>
            <person name="Copeland A."/>
            <person name="Lapidus A."/>
            <person name="Glavina del Rio T."/>
            <person name="Dalin E."/>
            <person name="Tice H."/>
            <person name="Bruce D."/>
            <person name="Goodwin L."/>
            <person name="Pitluck S."/>
            <person name="Kyrpides N."/>
            <person name="Mavromatis K."/>
            <person name="Ivanova N."/>
            <person name="Mikhailova N."/>
            <person name="LaButti K.M."/>
            <person name="Clum A."/>
            <person name="Sun H.I."/>
            <person name="Brettin T."/>
            <person name="Detter J.C."/>
            <person name="Han C."/>
            <person name="Larimer F."/>
            <person name="Land M."/>
            <person name="Hauser L."/>
            <person name="Markowitz V."/>
            <person name="Cheng J.F."/>
            <person name="Hugenholtz P."/>
            <person name="Woyke T."/>
            <person name="Wu D."/>
            <person name="Steenblock K."/>
            <person name="Schneider S."/>
            <person name="Pukall R."/>
            <person name="Goeker M."/>
            <person name="Klenk H.P."/>
            <person name="Eisen J.A."/>
        </authorList>
    </citation>
    <scope>NUCLEOTIDE SEQUENCE [LARGE SCALE GENOMIC DNA]</scope>
    <source>
        <strain evidence="3">ATCC 49802 / DSM 20745 / S 6022</strain>
    </source>
</reference>
<dbReference type="SUPFAM" id="SSF54427">
    <property type="entry name" value="NTF2-like"/>
    <property type="match status" value="1"/>
</dbReference>